<protein>
    <recommendedName>
        <fullName evidence="8">Undecaprenyl-PP-MurNAc-pentapeptide-UDPGlcNAc GlcNAc transferase</fullName>
    </recommendedName>
</protein>
<organism evidence="6 7">
    <name type="scientific">Candidatus Roizmanbacteria bacterium RIFCSPLOWO2_02_FULL_36_11</name>
    <dbReference type="NCBI Taxonomy" id="1802071"/>
    <lineage>
        <taxon>Bacteria</taxon>
        <taxon>Candidatus Roizmaniibacteriota</taxon>
    </lineage>
</organism>
<sequence length="360" mass="40784">MKILITGGHVTPALAVIDELISNEKQQVLFVGRKHALLFDKEQSYEYQQITKLGIKFVNLNAGRLTRSINLISFINILFIPIGFIQAFFIVLRYRPDRVLSFGGYLGLPVVMASFLLRISVIIHEQTLKPGIANRLSGLFAKYILLSFPETKTAFSGNKTIITGNPLRQSLLNTTNHSDFIRKPKQKIIYITGGSLGSKTINKLIEEILPLLTKDFFVIHQCGSYNNNENYNRLISYKKGNYLVKPHFDDWQVGQIYKKANLVIGRSGANTVMELIAFQLPSILIPLSIASFQEQREQALLLKTAGAAEILSDERSSKELYQIIKTMDADLNKYKNNFSKLMFYYHPDAAKKIISILMND</sequence>
<keyword evidence="3" id="KW-0472">Membrane</keyword>
<dbReference type="SUPFAM" id="SSF53756">
    <property type="entry name" value="UDP-Glycosyltransferase/glycogen phosphorylase"/>
    <property type="match status" value="1"/>
</dbReference>
<evidence type="ECO:0000256" key="1">
    <source>
        <dbReference type="ARBA" id="ARBA00022676"/>
    </source>
</evidence>
<dbReference type="GO" id="GO:0005975">
    <property type="term" value="P:carbohydrate metabolic process"/>
    <property type="evidence" value="ECO:0007669"/>
    <property type="project" value="InterPro"/>
</dbReference>
<keyword evidence="3" id="KW-0812">Transmembrane</keyword>
<proteinExistence type="predicted"/>
<dbReference type="Pfam" id="PF04101">
    <property type="entry name" value="Glyco_tran_28_C"/>
    <property type="match status" value="1"/>
</dbReference>
<evidence type="ECO:0000259" key="5">
    <source>
        <dbReference type="Pfam" id="PF04101"/>
    </source>
</evidence>
<keyword evidence="1" id="KW-0328">Glycosyltransferase</keyword>
<evidence type="ECO:0000313" key="7">
    <source>
        <dbReference type="Proteomes" id="UP000177418"/>
    </source>
</evidence>
<accession>A0A1F7JG67</accession>
<feature type="transmembrane region" description="Helical" evidence="3">
    <location>
        <begin position="99"/>
        <end position="117"/>
    </location>
</feature>
<dbReference type="CDD" id="cd03785">
    <property type="entry name" value="GT28_MurG"/>
    <property type="match status" value="1"/>
</dbReference>
<dbReference type="PANTHER" id="PTHR21015">
    <property type="entry name" value="UDP-N-ACETYLGLUCOSAMINE--N-ACETYLMURAMYL-(PENTAPEPTIDE) PYROPHOSPHORYL-UNDECAPRENOL N-ACETYLGLUCOSAMINE TRANSFERASE 1"/>
    <property type="match status" value="1"/>
</dbReference>
<feature type="domain" description="Glycosyl transferase family 28 C-terminal" evidence="5">
    <location>
        <begin position="188"/>
        <end position="340"/>
    </location>
</feature>
<name>A0A1F7JG67_9BACT</name>
<dbReference type="GO" id="GO:1901137">
    <property type="term" value="P:carbohydrate derivative biosynthetic process"/>
    <property type="evidence" value="ECO:0007669"/>
    <property type="project" value="UniProtKB-ARBA"/>
</dbReference>
<dbReference type="PANTHER" id="PTHR21015:SF27">
    <property type="entry name" value="UDP-N-ACETYLGLUCOSAMINE--N-ACETYLMURAMYL-(PENTAPEPTIDE) PYROPHOSPHORYL-UNDECAPRENOL N-ACETYLGLUCOSAMINE TRANSFERASE"/>
    <property type="match status" value="1"/>
</dbReference>
<dbReference type="AlphaFoldDB" id="A0A1F7JG67"/>
<evidence type="ECO:0000256" key="2">
    <source>
        <dbReference type="ARBA" id="ARBA00022679"/>
    </source>
</evidence>
<dbReference type="Proteomes" id="UP000177418">
    <property type="component" value="Unassembled WGS sequence"/>
</dbReference>
<keyword evidence="2" id="KW-0808">Transferase</keyword>
<feature type="transmembrane region" description="Helical" evidence="3">
    <location>
        <begin position="71"/>
        <end position="92"/>
    </location>
</feature>
<evidence type="ECO:0008006" key="8">
    <source>
        <dbReference type="Google" id="ProtNLM"/>
    </source>
</evidence>
<dbReference type="Pfam" id="PF03033">
    <property type="entry name" value="Glyco_transf_28"/>
    <property type="match status" value="1"/>
</dbReference>
<gene>
    <name evidence="6" type="ORF">A3H78_01780</name>
</gene>
<dbReference type="GO" id="GO:0016758">
    <property type="term" value="F:hexosyltransferase activity"/>
    <property type="evidence" value="ECO:0007669"/>
    <property type="project" value="InterPro"/>
</dbReference>
<keyword evidence="3" id="KW-1133">Transmembrane helix</keyword>
<feature type="domain" description="Glycosyltransferase family 28 N-terminal" evidence="4">
    <location>
        <begin position="6"/>
        <end position="144"/>
    </location>
</feature>
<evidence type="ECO:0000256" key="3">
    <source>
        <dbReference type="SAM" id="Phobius"/>
    </source>
</evidence>
<reference evidence="6 7" key="1">
    <citation type="journal article" date="2016" name="Nat. Commun.">
        <title>Thousands of microbial genomes shed light on interconnected biogeochemical processes in an aquifer system.</title>
        <authorList>
            <person name="Anantharaman K."/>
            <person name="Brown C.T."/>
            <person name="Hug L.A."/>
            <person name="Sharon I."/>
            <person name="Castelle C.J."/>
            <person name="Probst A.J."/>
            <person name="Thomas B.C."/>
            <person name="Singh A."/>
            <person name="Wilkins M.J."/>
            <person name="Karaoz U."/>
            <person name="Brodie E.L."/>
            <person name="Williams K.H."/>
            <person name="Hubbard S.S."/>
            <person name="Banfield J.F."/>
        </authorList>
    </citation>
    <scope>NUCLEOTIDE SEQUENCE [LARGE SCALE GENOMIC DNA]</scope>
</reference>
<evidence type="ECO:0000259" key="4">
    <source>
        <dbReference type="Pfam" id="PF03033"/>
    </source>
</evidence>
<comment type="caution">
    <text evidence="6">The sequence shown here is derived from an EMBL/GenBank/DDBJ whole genome shotgun (WGS) entry which is preliminary data.</text>
</comment>
<dbReference type="EMBL" id="MGAV01000014">
    <property type="protein sequence ID" value="OGK54595.1"/>
    <property type="molecule type" value="Genomic_DNA"/>
</dbReference>
<dbReference type="InterPro" id="IPR007235">
    <property type="entry name" value="Glyco_trans_28_C"/>
</dbReference>
<dbReference type="Gene3D" id="3.40.50.2000">
    <property type="entry name" value="Glycogen Phosphorylase B"/>
    <property type="match status" value="2"/>
</dbReference>
<dbReference type="InterPro" id="IPR004276">
    <property type="entry name" value="GlycoTrans_28_N"/>
</dbReference>
<evidence type="ECO:0000313" key="6">
    <source>
        <dbReference type="EMBL" id="OGK54595.1"/>
    </source>
</evidence>